<dbReference type="RefSeq" id="WP_117226029.1">
    <property type="nucleotide sequence ID" value="NZ_CP061725.1"/>
</dbReference>
<evidence type="ECO:0000313" key="3">
    <source>
        <dbReference type="Proteomes" id="UP000262621"/>
    </source>
</evidence>
<feature type="transmembrane region" description="Helical" evidence="1">
    <location>
        <begin position="493"/>
        <end position="510"/>
    </location>
</feature>
<feature type="transmembrane region" description="Helical" evidence="1">
    <location>
        <begin position="215"/>
        <end position="233"/>
    </location>
</feature>
<name>A0A372G527_9ACTN</name>
<feature type="transmembrane region" description="Helical" evidence="1">
    <location>
        <begin position="675"/>
        <end position="697"/>
    </location>
</feature>
<proteinExistence type="predicted"/>
<feature type="transmembrane region" description="Helical" evidence="1">
    <location>
        <begin position="727"/>
        <end position="752"/>
    </location>
</feature>
<keyword evidence="1" id="KW-0472">Membrane</keyword>
<comment type="caution">
    <text evidence="2">The sequence shown here is derived from an EMBL/GenBank/DDBJ whole genome shotgun (WGS) entry which is preliminary data.</text>
</comment>
<feature type="transmembrane region" description="Helical" evidence="1">
    <location>
        <begin position="293"/>
        <end position="315"/>
    </location>
</feature>
<dbReference type="InterPro" id="IPR058062">
    <property type="entry name" value="SCO7613_C"/>
</dbReference>
<feature type="transmembrane region" description="Helical" evidence="1">
    <location>
        <begin position="772"/>
        <end position="790"/>
    </location>
</feature>
<feature type="transmembrane region" description="Helical" evidence="1">
    <location>
        <begin position="1028"/>
        <end position="1047"/>
    </location>
</feature>
<feature type="transmembrane region" description="Helical" evidence="1">
    <location>
        <begin position="802"/>
        <end position="821"/>
    </location>
</feature>
<organism evidence="2 3">
    <name type="scientific">Micromonospora craniellae</name>
    <dbReference type="NCBI Taxonomy" id="2294034"/>
    <lineage>
        <taxon>Bacteria</taxon>
        <taxon>Bacillati</taxon>
        <taxon>Actinomycetota</taxon>
        <taxon>Actinomycetes</taxon>
        <taxon>Micromonosporales</taxon>
        <taxon>Micromonosporaceae</taxon>
        <taxon>Micromonospora</taxon>
    </lineage>
</organism>
<sequence>MNNAYPCPACGASANLGSGCTGCGRPPHATAAEVIRLDREIVVLGGEAERARQAYEGLTGRLTVVRRRRAELAAAVRAEFPAGPVAGRPGVPAAAPTASAPWIAPRALIPGGAIPGGAGAGGPVPGAGGTPVPAMAAADAGGPGGAETSTKTVQNLLFVLGGLLLGTAATVFTAVAWASVGVSGRALILLAITALMLAVPFVARWRKLHSTAETFAAVGLLLVVLDGYAAWTVDLFGVSGWPSSRYAGLVALVATGVSAGYALISRLTVPWFAALLAVQPVVPLLVAEARPGLAGWTVAFVGVALVDLAVVAALRHRTVAGEGATTNPGQRFAGQFAAWVGYAVAVLAAAGCALVPLLMGEAGGSSLLAGAPMLLVALTMLGAALLAGGPTWRALAAAFLVPALAAAVLRPAAEVQPSVSLLAAGLVAVALVGVVRLLPVSWRPGPRAGTMLVVAGVGLLLTLTTLVMAAIAVGRSVPAWRGATAGPTFDGGWQVSAAVALVAVAVGWLLPRAARPAVAAVGVGLATLAVPLAWAAPWLALVVLDLPVGAALVLSAVARPAVRGVVSAAAALTGLTLLGHGLLVGLAAPGGAGAACAVIVVVGVGAAALGRRGDAVQRVVAGCGAALAVLVTPVGAAIALIGVGAPPWWQARAALAALALPVVALLAVRRLWPDLHGYASTGLAVAAVLTGLAPLTVPADERLTVYAAVGALLLAVSVARSRPPVPALVAGVGLAVATVLAAVPVTVIALVTPYGPPPAPWSGVPSTVAAPGALPVGVALTVLALAAALVTWPADRAGRGRMVAVLLPFVAAAGPVLLVAAAAPWPVVPATALLGGVALLLVTALRGPSGALLGAGLPVGLVLTGAGLLNLQATHAGTLAGLGLLVVAATVVGAAARAVAVRPVGWLVAVASATGLAITAPLAGGLPLRVAAFAVLGVAVLVLVLAVALSGVRLVLDVTAQAVALVAVLLTVGSGRYAATICVLWGTAVGVRLLRRGESTGRRWVFAAIAGGSQLLAVWLLLRSGGVTVLEAYTVPVAVLALVFGAVAMRTRPGLRSWLALGPGLVALLLPSLVALLADADEQPWRRLLLGVAALAVTLVGAVRRWQAPVVLGGLTLARLALHEVGRSWDLLPRWVFLAVAGLALIGLAATYERRRRDLGRLRDAMGRMG</sequence>
<dbReference type="AlphaFoldDB" id="A0A372G527"/>
<evidence type="ECO:0000256" key="1">
    <source>
        <dbReference type="SAM" id="Phobius"/>
    </source>
</evidence>
<accession>A0A372G527</accession>
<dbReference type="NCBIfam" id="NF047321">
    <property type="entry name" value="SCO7613_CTERM"/>
    <property type="match status" value="1"/>
</dbReference>
<feature type="transmembrane region" description="Helical" evidence="1">
    <location>
        <begin position="336"/>
        <end position="359"/>
    </location>
</feature>
<feature type="transmembrane region" description="Helical" evidence="1">
    <location>
        <begin position="450"/>
        <end position="473"/>
    </location>
</feature>
<feature type="transmembrane region" description="Helical" evidence="1">
    <location>
        <begin position="592"/>
        <end position="610"/>
    </location>
</feature>
<dbReference type="OrthoDB" id="5167942at2"/>
<feature type="transmembrane region" description="Helical" evidence="1">
    <location>
        <begin position="1059"/>
        <end position="1078"/>
    </location>
</feature>
<feature type="transmembrane region" description="Helical" evidence="1">
    <location>
        <begin position="1004"/>
        <end position="1022"/>
    </location>
</feature>
<feature type="transmembrane region" description="Helical" evidence="1">
    <location>
        <begin position="852"/>
        <end position="873"/>
    </location>
</feature>
<reference evidence="2 3" key="1">
    <citation type="submission" date="2018-08" db="EMBL/GenBank/DDBJ databases">
        <title>Verrucosispora craniellae sp. nov., isolated from a marine sponge in the South China Sea.</title>
        <authorList>
            <person name="Li L."/>
            <person name="Lin H.W."/>
        </authorList>
    </citation>
    <scope>NUCLEOTIDE SEQUENCE [LARGE SCALE GENOMIC DNA]</scope>
    <source>
        <strain evidence="2 3">LHW63014</strain>
    </source>
</reference>
<keyword evidence="1" id="KW-1133">Transmembrane helix</keyword>
<keyword evidence="3" id="KW-1185">Reference proteome</keyword>
<feature type="transmembrane region" description="Helical" evidence="1">
    <location>
        <begin position="879"/>
        <end position="899"/>
    </location>
</feature>
<feature type="transmembrane region" description="Helical" evidence="1">
    <location>
        <begin position="186"/>
        <end position="203"/>
    </location>
</feature>
<feature type="transmembrane region" description="Helical" evidence="1">
    <location>
        <begin position="703"/>
        <end position="720"/>
    </location>
</feature>
<feature type="transmembrane region" description="Helical" evidence="1">
    <location>
        <begin position="1135"/>
        <end position="1152"/>
    </location>
</feature>
<keyword evidence="1" id="KW-0812">Transmembrane</keyword>
<feature type="transmembrane region" description="Helical" evidence="1">
    <location>
        <begin position="394"/>
        <end position="413"/>
    </location>
</feature>
<evidence type="ECO:0000313" key="2">
    <source>
        <dbReference type="EMBL" id="RFS48092.1"/>
    </source>
</evidence>
<feature type="transmembrane region" description="Helical" evidence="1">
    <location>
        <begin position="156"/>
        <end position="180"/>
    </location>
</feature>
<feature type="transmembrane region" description="Helical" evidence="1">
    <location>
        <begin position="245"/>
        <end position="264"/>
    </location>
</feature>
<feature type="transmembrane region" description="Helical" evidence="1">
    <location>
        <begin position="565"/>
        <end position="586"/>
    </location>
</feature>
<protein>
    <submittedName>
        <fullName evidence="2">Uncharacterized protein</fullName>
    </submittedName>
</protein>
<gene>
    <name evidence="2" type="ORF">D0Q02_00915</name>
</gene>
<feature type="transmembrane region" description="Helical" evidence="1">
    <location>
        <begin position="906"/>
        <end position="924"/>
    </location>
</feature>
<feature type="transmembrane region" description="Helical" evidence="1">
    <location>
        <begin position="365"/>
        <end position="387"/>
    </location>
</feature>
<feature type="transmembrane region" description="Helical" evidence="1">
    <location>
        <begin position="930"/>
        <end position="949"/>
    </location>
</feature>
<feature type="transmembrane region" description="Helical" evidence="1">
    <location>
        <begin position="649"/>
        <end position="668"/>
    </location>
</feature>
<feature type="transmembrane region" description="Helical" evidence="1">
    <location>
        <begin position="517"/>
        <end position="534"/>
    </location>
</feature>
<feature type="transmembrane region" description="Helical" evidence="1">
    <location>
        <begin position="271"/>
        <end position="287"/>
    </location>
</feature>
<feature type="transmembrane region" description="Helical" evidence="1">
    <location>
        <begin position="419"/>
        <end position="438"/>
    </location>
</feature>
<feature type="transmembrane region" description="Helical" evidence="1">
    <location>
        <begin position="619"/>
        <end position="643"/>
    </location>
</feature>
<dbReference type="EMBL" id="QVFU01000001">
    <property type="protein sequence ID" value="RFS48092.1"/>
    <property type="molecule type" value="Genomic_DNA"/>
</dbReference>
<feature type="transmembrane region" description="Helical" evidence="1">
    <location>
        <begin position="540"/>
        <end position="558"/>
    </location>
</feature>
<dbReference type="Proteomes" id="UP000262621">
    <property type="component" value="Unassembled WGS sequence"/>
</dbReference>